<dbReference type="AlphaFoldDB" id="A0AAJ5VZ27"/>
<dbReference type="Proteomes" id="UP001213972">
    <property type="component" value="Chromosome"/>
</dbReference>
<sequence>MSGDSTDVESSGSSGGRRARARADACAVASLVVIGVVAGCAATVSTPLDASPSTPAVPVSSPPATLEVPAPLDGEVARVLAEGDPLQVSSTSSGSTEAGMDHVVDAMCVARDATTQATYELFVGADAVSGGTLACDGSIHRNTGMTGTGQAVRLVFDPPAEATQAYALVVPSAP</sequence>
<keyword evidence="1" id="KW-0472">Membrane</keyword>
<protein>
    <submittedName>
        <fullName evidence="2">Uncharacterized protein</fullName>
    </submittedName>
</protein>
<feature type="transmembrane region" description="Helical" evidence="1">
    <location>
        <begin position="25"/>
        <end position="44"/>
    </location>
</feature>
<evidence type="ECO:0000313" key="3">
    <source>
        <dbReference type="Proteomes" id="UP001213972"/>
    </source>
</evidence>
<dbReference type="EMBL" id="CP119321">
    <property type="protein sequence ID" value="WEK12520.1"/>
    <property type="molecule type" value="Genomic_DNA"/>
</dbReference>
<evidence type="ECO:0000313" key="2">
    <source>
        <dbReference type="EMBL" id="WEK12520.1"/>
    </source>
</evidence>
<proteinExistence type="predicted"/>
<gene>
    <name evidence="2" type="ORF">P0Y48_08520</name>
</gene>
<keyword evidence="1" id="KW-1133">Transmembrane helix</keyword>
<reference evidence="2" key="1">
    <citation type="submission" date="2023-03" db="EMBL/GenBank/DDBJ databases">
        <title>Andean soil-derived lignocellulolytic bacterial consortium as a source of novel taxa and putative plastic-active enzymes.</title>
        <authorList>
            <person name="Diaz-Garcia L."/>
            <person name="Chuvochina M."/>
            <person name="Feuerriegel G."/>
            <person name="Bunk B."/>
            <person name="Sproer C."/>
            <person name="Streit W.R."/>
            <person name="Rodriguez L.M."/>
            <person name="Overmann J."/>
            <person name="Jimenez D.J."/>
        </authorList>
    </citation>
    <scope>NUCLEOTIDE SEQUENCE</scope>
    <source>
        <strain evidence="2">MAG 4610</strain>
    </source>
</reference>
<keyword evidence="1" id="KW-0812">Transmembrane</keyword>
<name>A0AAJ5VZ27_9MICO</name>
<organism evidence="2 3">
    <name type="scientific">Candidatus Microbacterium phytovorans</name>
    <dbReference type="NCBI Taxonomy" id="3121374"/>
    <lineage>
        <taxon>Bacteria</taxon>
        <taxon>Bacillati</taxon>
        <taxon>Actinomycetota</taxon>
        <taxon>Actinomycetes</taxon>
        <taxon>Micrococcales</taxon>
        <taxon>Microbacteriaceae</taxon>
        <taxon>Microbacterium</taxon>
    </lineage>
</organism>
<accession>A0AAJ5VZ27</accession>
<evidence type="ECO:0000256" key="1">
    <source>
        <dbReference type="SAM" id="Phobius"/>
    </source>
</evidence>